<accession>A0ABW4ZEB1</accession>
<reference evidence="3" key="1">
    <citation type="journal article" date="2019" name="Int. J. Syst. Evol. Microbiol.">
        <title>The Global Catalogue of Microorganisms (GCM) 10K type strain sequencing project: providing services to taxonomists for standard genome sequencing and annotation.</title>
        <authorList>
            <consortium name="The Broad Institute Genomics Platform"/>
            <consortium name="The Broad Institute Genome Sequencing Center for Infectious Disease"/>
            <person name="Wu L."/>
            <person name="Ma J."/>
        </authorList>
    </citation>
    <scope>NUCLEOTIDE SEQUENCE [LARGE SCALE GENOMIC DNA]</scope>
    <source>
        <strain evidence="3">CCUG 57942</strain>
    </source>
</reference>
<keyword evidence="2" id="KW-0560">Oxidoreductase</keyword>
<proteinExistence type="inferred from homology"/>
<dbReference type="RefSeq" id="WP_377178732.1">
    <property type="nucleotide sequence ID" value="NZ_JBHUJB010000077.1"/>
</dbReference>
<dbReference type="EMBL" id="JBHUJB010000077">
    <property type="protein sequence ID" value="MFD2160361.1"/>
    <property type="molecule type" value="Genomic_DNA"/>
</dbReference>
<dbReference type="SUPFAM" id="SSF51735">
    <property type="entry name" value="NAD(P)-binding Rossmann-fold domains"/>
    <property type="match status" value="1"/>
</dbReference>
<keyword evidence="3" id="KW-1185">Reference proteome</keyword>
<evidence type="ECO:0000256" key="1">
    <source>
        <dbReference type="ARBA" id="ARBA00006484"/>
    </source>
</evidence>
<sequence>MKPLDGKVAIVTGATKSKGLGKAIAVKLSEEGAKVALTGRASSKDGVEANVAEIEAAGGTAMSVLVDVSNQSEVDAAVKAVADNFGSVDILVNNAGVGFGSAILDENDDKAWDANYGVNVKGTMALCEGVVPFMEKAGGGSIVNVASTAGIAASVGMPYPYVATKHGLVGATKVMALEFASKGIRANVVAPGAINTDMLQTAYAAIAEAEGISVEEAAANENSSIPLGRPAEPSEIAAAISFLAGPDSSYVTGIVLPVAGGMAPGI</sequence>
<dbReference type="PANTHER" id="PTHR42879:SF2">
    <property type="entry name" value="3-OXOACYL-[ACYL-CARRIER-PROTEIN] REDUCTASE FABG"/>
    <property type="match status" value="1"/>
</dbReference>
<dbReference type="PRINTS" id="PR00081">
    <property type="entry name" value="GDHRDH"/>
</dbReference>
<dbReference type="PRINTS" id="PR00080">
    <property type="entry name" value="SDRFAMILY"/>
</dbReference>
<evidence type="ECO:0000313" key="2">
    <source>
        <dbReference type="EMBL" id="MFD2160361.1"/>
    </source>
</evidence>
<dbReference type="Proteomes" id="UP001597389">
    <property type="component" value="Unassembled WGS sequence"/>
</dbReference>
<dbReference type="InterPro" id="IPR036291">
    <property type="entry name" value="NAD(P)-bd_dom_sf"/>
</dbReference>
<organism evidence="2 3">
    <name type="scientific">Rubritalea tangerina</name>
    <dbReference type="NCBI Taxonomy" id="430798"/>
    <lineage>
        <taxon>Bacteria</taxon>
        <taxon>Pseudomonadati</taxon>
        <taxon>Verrucomicrobiota</taxon>
        <taxon>Verrucomicrobiia</taxon>
        <taxon>Verrucomicrobiales</taxon>
        <taxon>Rubritaleaceae</taxon>
        <taxon>Rubritalea</taxon>
    </lineage>
</organism>
<gene>
    <name evidence="2" type="ORF">ACFSW8_15770</name>
</gene>
<name>A0ABW4ZEB1_9BACT</name>
<dbReference type="GO" id="GO:0016491">
    <property type="term" value="F:oxidoreductase activity"/>
    <property type="evidence" value="ECO:0007669"/>
    <property type="project" value="UniProtKB-KW"/>
</dbReference>
<evidence type="ECO:0000313" key="3">
    <source>
        <dbReference type="Proteomes" id="UP001597389"/>
    </source>
</evidence>
<dbReference type="EC" id="1.1.1.-" evidence="2"/>
<protein>
    <submittedName>
        <fullName evidence="2">SDR family NAD(P)-dependent oxidoreductase</fullName>
        <ecNumber evidence="2">1.1.1.-</ecNumber>
    </submittedName>
</protein>
<dbReference type="PANTHER" id="PTHR42879">
    <property type="entry name" value="3-OXOACYL-(ACYL-CARRIER-PROTEIN) REDUCTASE"/>
    <property type="match status" value="1"/>
</dbReference>
<dbReference type="Pfam" id="PF13561">
    <property type="entry name" value="adh_short_C2"/>
    <property type="match status" value="1"/>
</dbReference>
<dbReference type="InterPro" id="IPR050259">
    <property type="entry name" value="SDR"/>
</dbReference>
<dbReference type="InterPro" id="IPR002347">
    <property type="entry name" value="SDR_fam"/>
</dbReference>
<comment type="caution">
    <text evidence="2">The sequence shown here is derived from an EMBL/GenBank/DDBJ whole genome shotgun (WGS) entry which is preliminary data.</text>
</comment>
<comment type="similarity">
    <text evidence="1">Belongs to the short-chain dehydrogenases/reductases (SDR) family.</text>
</comment>
<dbReference type="Gene3D" id="3.40.50.720">
    <property type="entry name" value="NAD(P)-binding Rossmann-like Domain"/>
    <property type="match status" value="1"/>
</dbReference>